<name>A0A9J5Z2J3_SOLCO</name>
<feature type="region of interest" description="Disordered" evidence="1">
    <location>
        <begin position="1"/>
        <end position="42"/>
    </location>
</feature>
<feature type="region of interest" description="Disordered" evidence="1">
    <location>
        <begin position="406"/>
        <end position="428"/>
    </location>
</feature>
<dbReference type="OrthoDB" id="1743486at2759"/>
<dbReference type="PANTHER" id="PTHR48434:SF1">
    <property type="entry name" value="(RAPE) HYPOTHETICAL PROTEIN"/>
    <property type="match status" value="1"/>
</dbReference>
<proteinExistence type="predicted"/>
<reference evidence="2 3" key="1">
    <citation type="submission" date="2020-09" db="EMBL/GenBank/DDBJ databases">
        <title>De no assembly of potato wild relative species, Solanum commersonii.</title>
        <authorList>
            <person name="Cho K."/>
        </authorList>
    </citation>
    <scope>NUCLEOTIDE SEQUENCE [LARGE SCALE GENOMIC DNA]</scope>
    <source>
        <strain evidence="2">LZ3.2</strain>
        <tissue evidence="2">Leaf</tissue>
    </source>
</reference>
<evidence type="ECO:0000313" key="2">
    <source>
        <dbReference type="EMBL" id="KAG5605636.1"/>
    </source>
</evidence>
<evidence type="ECO:0000256" key="1">
    <source>
        <dbReference type="SAM" id="MobiDB-lite"/>
    </source>
</evidence>
<protein>
    <submittedName>
        <fullName evidence="2">Uncharacterized protein</fullName>
    </submittedName>
</protein>
<dbReference type="PANTHER" id="PTHR48434">
    <property type="entry name" value="(RAPE) HYPOTHETICAL PROTEIN"/>
    <property type="match status" value="1"/>
</dbReference>
<dbReference type="EMBL" id="JACXVP010000005">
    <property type="protein sequence ID" value="KAG5605636.1"/>
    <property type="molecule type" value="Genomic_DNA"/>
</dbReference>
<sequence>MEHPWTTKGRGRGRGRSSSVSSRSSYRSSSSSSTPIIQRGGMSLVKLNSKTQEKTSLSIHLEDIPESDPLYAKLQEYINQKQSNTFASIAREDTIDDMKTYEKVEKREMIFLLENSDIQRREEPWKIFQRYLLNGLYFPSESYKTRKYYETFLISTGVEFQHFSGYNTGENVYNFSKMIVKQIIHIEDWGISSMTERQISLNNVKISFTYWDYIQAFDKVLCYNNERHKHTWFIKVCAKIFTSPIPNWFLNWWSYHEPTIKILLEPFFKLYKEWVKISPDLNRLYQQEHISYLQQIEQICFFIEFSIPWIYKWVPEVDFTKEQIPCLYRTYYNNFWDKLMKKDPQTKIPNKGIVTDDSTSVKHMARRISNHNEEEQNQMILDYLEEVKKTLLSNLNHYAKSDSLMRSEASEDMHEAQQIEEEEPTNALKKAEALWAKLKDSLVDKKRDKHH</sequence>
<dbReference type="Proteomes" id="UP000824120">
    <property type="component" value="Chromosome 5"/>
</dbReference>
<feature type="compositionally biased region" description="Low complexity" evidence="1">
    <location>
        <begin position="16"/>
        <end position="33"/>
    </location>
</feature>
<dbReference type="AlphaFoldDB" id="A0A9J5Z2J3"/>
<gene>
    <name evidence="2" type="ORF">H5410_027128</name>
</gene>
<comment type="caution">
    <text evidence="2">The sequence shown here is derived from an EMBL/GenBank/DDBJ whole genome shotgun (WGS) entry which is preliminary data.</text>
</comment>
<accession>A0A9J5Z2J3</accession>
<evidence type="ECO:0000313" key="3">
    <source>
        <dbReference type="Proteomes" id="UP000824120"/>
    </source>
</evidence>
<keyword evidence="3" id="KW-1185">Reference proteome</keyword>
<organism evidence="2 3">
    <name type="scientific">Solanum commersonii</name>
    <name type="common">Commerson's wild potato</name>
    <name type="synonym">Commerson's nightshade</name>
    <dbReference type="NCBI Taxonomy" id="4109"/>
    <lineage>
        <taxon>Eukaryota</taxon>
        <taxon>Viridiplantae</taxon>
        <taxon>Streptophyta</taxon>
        <taxon>Embryophyta</taxon>
        <taxon>Tracheophyta</taxon>
        <taxon>Spermatophyta</taxon>
        <taxon>Magnoliopsida</taxon>
        <taxon>eudicotyledons</taxon>
        <taxon>Gunneridae</taxon>
        <taxon>Pentapetalae</taxon>
        <taxon>asterids</taxon>
        <taxon>lamiids</taxon>
        <taxon>Solanales</taxon>
        <taxon>Solanaceae</taxon>
        <taxon>Solanoideae</taxon>
        <taxon>Solaneae</taxon>
        <taxon>Solanum</taxon>
    </lineage>
</organism>
<feature type="compositionally biased region" description="Basic and acidic residues" evidence="1">
    <location>
        <begin position="406"/>
        <end position="417"/>
    </location>
</feature>